<gene>
    <name evidence="1" type="ORF">DW228_18435</name>
</gene>
<evidence type="ECO:0000313" key="1">
    <source>
        <dbReference type="EMBL" id="RHH07912.1"/>
    </source>
</evidence>
<reference evidence="1 2" key="1">
    <citation type="submission" date="2018-08" db="EMBL/GenBank/DDBJ databases">
        <title>A genome reference for cultivated species of the human gut microbiota.</title>
        <authorList>
            <person name="Zou Y."/>
            <person name="Xue W."/>
            <person name="Luo G."/>
        </authorList>
    </citation>
    <scope>NUCLEOTIDE SEQUENCE [LARGE SCALE GENOMIC DNA]</scope>
    <source>
        <strain evidence="1 2">AM18-6</strain>
    </source>
</reference>
<protein>
    <submittedName>
        <fullName evidence="1">Uncharacterized protein</fullName>
    </submittedName>
</protein>
<proteinExistence type="predicted"/>
<dbReference type="AlphaFoldDB" id="A0A396BSL1"/>
<evidence type="ECO:0000313" key="2">
    <source>
        <dbReference type="Proteomes" id="UP000266644"/>
    </source>
</evidence>
<accession>A0A396BSL1</accession>
<organism evidence="1 2">
    <name type="scientific">Bacteroides fragilis</name>
    <dbReference type="NCBI Taxonomy" id="817"/>
    <lineage>
        <taxon>Bacteria</taxon>
        <taxon>Pseudomonadati</taxon>
        <taxon>Bacteroidota</taxon>
        <taxon>Bacteroidia</taxon>
        <taxon>Bacteroidales</taxon>
        <taxon>Bacteroidaceae</taxon>
        <taxon>Bacteroides</taxon>
    </lineage>
</organism>
<dbReference type="EMBL" id="QRJE01000032">
    <property type="protein sequence ID" value="RHH07912.1"/>
    <property type="molecule type" value="Genomic_DNA"/>
</dbReference>
<comment type="caution">
    <text evidence="1">The sequence shown here is derived from an EMBL/GenBank/DDBJ whole genome shotgun (WGS) entry which is preliminary data.</text>
</comment>
<dbReference type="Proteomes" id="UP000266644">
    <property type="component" value="Unassembled WGS sequence"/>
</dbReference>
<dbReference type="RefSeq" id="WP_122330596.1">
    <property type="nucleotide sequence ID" value="NZ_JAQDYY010000019.1"/>
</dbReference>
<name>A0A396BSL1_BACFG</name>
<sequence length="149" mass="16728">MAKKYEIGGNEHKKEGSEGIADISKNRTLFVQKLTVDDPSTPELVSGLENIDEVFNHFQPKQEIAFENEDGQTIKETFAFNGIGDFAVKKMTDASPFLGGLNTQKVFYENSIMQFRSNKVLMRALNTPQAKEDVIEVLKHCCEELKPGN</sequence>